<dbReference type="OrthoDB" id="1091975at2"/>
<feature type="chain" id="PRO_5002416745" description="Outer membrane lipoprotein-sorting protein" evidence="1">
    <location>
        <begin position="26"/>
        <end position="256"/>
    </location>
</feature>
<protein>
    <recommendedName>
        <fullName evidence="4">Outer membrane lipoprotein-sorting protein</fullName>
    </recommendedName>
</protein>
<dbReference type="KEGG" id="pko:PKOR_17070"/>
<dbReference type="PATRIC" id="fig|400092.3.peg.3741"/>
<keyword evidence="3" id="KW-1185">Reference proteome</keyword>
<evidence type="ECO:0000256" key="1">
    <source>
        <dbReference type="SAM" id="SignalP"/>
    </source>
</evidence>
<reference evidence="2 3" key="1">
    <citation type="journal article" date="2015" name="Sci. Rep.">
        <title>Unraveling adaptation of Pontibacter korlensis to radiation and infertility in desert through complete genome and comparative transcriptomic analysis.</title>
        <authorList>
            <person name="Dai J."/>
            <person name="Dai W."/>
            <person name="Qiu C."/>
            <person name="Yang Z."/>
            <person name="Zhang Y."/>
            <person name="Zhou M."/>
            <person name="Zhang L."/>
            <person name="Fang C."/>
            <person name="Gao Q."/>
            <person name="Yang Q."/>
            <person name="Li X."/>
            <person name="Wang Z."/>
            <person name="Wang Z."/>
            <person name="Jia Z."/>
            <person name="Chen X."/>
        </authorList>
    </citation>
    <scope>NUCLEOTIDE SEQUENCE [LARGE SCALE GENOMIC DNA]</scope>
    <source>
        <strain evidence="2 3">X14-1T</strain>
    </source>
</reference>
<dbReference type="Proteomes" id="UP000033109">
    <property type="component" value="Chromosome"/>
</dbReference>
<gene>
    <name evidence="2" type="ORF">PKOR_17070</name>
</gene>
<name>A0A0E3ZFT7_9BACT</name>
<dbReference type="HOGENOM" id="CLU_1085266_0_0_10"/>
<dbReference type="PROSITE" id="PS51257">
    <property type="entry name" value="PROKAR_LIPOPROTEIN"/>
    <property type="match status" value="1"/>
</dbReference>
<dbReference type="Gene3D" id="2.50.20.10">
    <property type="entry name" value="Lipoprotein localisation LolA/LolB/LppX"/>
    <property type="match status" value="1"/>
</dbReference>
<dbReference type="AlphaFoldDB" id="A0A0E3ZFT7"/>
<keyword evidence="1" id="KW-0732">Signal</keyword>
<evidence type="ECO:0000313" key="2">
    <source>
        <dbReference type="EMBL" id="AKD04488.1"/>
    </source>
</evidence>
<evidence type="ECO:0000313" key="3">
    <source>
        <dbReference type="Proteomes" id="UP000033109"/>
    </source>
</evidence>
<feature type="signal peptide" evidence="1">
    <location>
        <begin position="1"/>
        <end position="25"/>
    </location>
</feature>
<dbReference type="EMBL" id="CP009621">
    <property type="protein sequence ID" value="AKD04488.1"/>
    <property type="molecule type" value="Genomic_DNA"/>
</dbReference>
<dbReference type="RefSeq" id="WP_046312351.1">
    <property type="nucleotide sequence ID" value="NZ_CBCSCY010000006.1"/>
</dbReference>
<proteinExistence type="predicted"/>
<organism evidence="2 3">
    <name type="scientific">Pontibacter korlensis</name>
    <dbReference type="NCBI Taxonomy" id="400092"/>
    <lineage>
        <taxon>Bacteria</taxon>
        <taxon>Pseudomonadati</taxon>
        <taxon>Bacteroidota</taxon>
        <taxon>Cytophagia</taxon>
        <taxon>Cytophagales</taxon>
        <taxon>Hymenobacteraceae</taxon>
        <taxon>Pontibacter</taxon>
    </lineage>
</organism>
<evidence type="ECO:0008006" key="4">
    <source>
        <dbReference type="Google" id="ProtNLM"/>
    </source>
</evidence>
<accession>A0A0E3ZFT7</accession>
<sequence>MKKHFFRRRSLVLLCLSFLSCYSFAEAARPKFKTGAEVVNAMYKRWQGKWYPNFQFEQRAIFYEKGQVTKQEVWQEIYSQPGRLHIRFDGFETGNGAVFAQDSVYRFKEHKLAGKMPQIHPLLLLSFDVYFYKPEETHAKLEQLKFDMNKVYEANWQGRKAYVIGTTDPKDDASNQFWVDKERLYVLRVLTNNKGTVRDVEMNNYQLIEKKWVATEIVFKTNGETTLREVYYNMSFPKSTNDGWFDPDNFSNTRWQ</sequence>